<protein>
    <recommendedName>
        <fullName evidence="1">NERD domain-containing protein</fullName>
    </recommendedName>
</protein>
<gene>
    <name evidence="2" type="ORF">JCM9140_1579</name>
</gene>
<accession>W4Q1I1</accession>
<sequence>MIGFIAFLLVLGYIVYVPFKNFRDSKYEAASGNGFIKTFFDKGNYGEYLTYLKLQKVDGYKRIMTNLYIPGKDGKTTEVDLLMITETGLYVVESKNYSGWIFGSEKSRYWMQMFPNKQKHQFFNPIWQNSAHINAIKGVLDMQEAHLFKSYIIFSERCTLKKIDVVSPDVKVMKRNDLTRTLTDEMSRSEKRWSSFQVDSIFSKLFTYSRVDDTVKKLHIEQVREKRKVSGRK</sequence>
<dbReference type="InterPro" id="IPR011528">
    <property type="entry name" value="NERD"/>
</dbReference>
<evidence type="ECO:0000259" key="1">
    <source>
        <dbReference type="PROSITE" id="PS50965"/>
    </source>
</evidence>
<dbReference type="AlphaFoldDB" id="W4Q1I1"/>
<reference evidence="2" key="1">
    <citation type="journal article" date="2014" name="Genome Announc.">
        <title>Draft Genome Sequences of Three Alkaliphilic Bacillus Strains, Bacillus wakoensis JCM 9140T, Bacillus akibai JCM 9157T, and Bacillus hemicellulosilyticus JCM 9152T.</title>
        <authorList>
            <person name="Yuki M."/>
            <person name="Oshima K."/>
            <person name="Suda W."/>
            <person name="Oshida Y."/>
            <person name="Kitamura K."/>
            <person name="Iida T."/>
            <person name="Hattori M."/>
            <person name="Ohkuma M."/>
        </authorList>
    </citation>
    <scope>NUCLEOTIDE SEQUENCE [LARGE SCALE GENOMIC DNA]</scope>
    <source>
        <strain evidence="2">JCM 9140</strain>
    </source>
</reference>
<organism evidence="2 3">
    <name type="scientific">Halalkalibacter wakoensis JCM 9140</name>
    <dbReference type="NCBI Taxonomy" id="1236970"/>
    <lineage>
        <taxon>Bacteria</taxon>
        <taxon>Bacillati</taxon>
        <taxon>Bacillota</taxon>
        <taxon>Bacilli</taxon>
        <taxon>Bacillales</taxon>
        <taxon>Bacillaceae</taxon>
        <taxon>Halalkalibacter</taxon>
    </lineage>
</organism>
<dbReference type="Pfam" id="PF08378">
    <property type="entry name" value="NERD"/>
    <property type="match status" value="1"/>
</dbReference>
<dbReference type="PROSITE" id="PS50965">
    <property type="entry name" value="NERD"/>
    <property type="match status" value="1"/>
</dbReference>
<dbReference type="STRING" id="1236970.JCM9140_1579"/>
<evidence type="ECO:0000313" key="2">
    <source>
        <dbReference type="EMBL" id="GAE25578.1"/>
    </source>
</evidence>
<dbReference type="OrthoDB" id="5782056at2"/>
<comment type="caution">
    <text evidence="2">The sequence shown here is derived from an EMBL/GenBank/DDBJ whole genome shotgun (WGS) entry which is preliminary data.</text>
</comment>
<dbReference type="Proteomes" id="UP000018890">
    <property type="component" value="Unassembled WGS sequence"/>
</dbReference>
<proteinExistence type="predicted"/>
<evidence type="ECO:0000313" key="3">
    <source>
        <dbReference type="Proteomes" id="UP000018890"/>
    </source>
</evidence>
<keyword evidence="3" id="KW-1185">Reference proteome</keyword>
<dbReference type="RefSeq" id="WP_034744194.1">
    <property type="nucleotide sequence ID" value="NZ_BAUT01000011.1"/>
</dbReference>
<dbReference type="EMBL" id="BAUT01000011">
    <property type="protein sequence ID" value="GAE25578.1"/>
    <property type="molecule type" value="Genomic_DNA"/>
</dbReference>
<feature type="domain" description="NERD" evidence="1">
    <location>
        <begin position="42"/>
        <end position="159"/>
    </location>
</feature>
<name>W4Q1I1_9BACI</name>